<sequence length="86" mass="10181">MYLAQNFVHFAPSYALDVLVEYLFPKKEFKKNFQNIHQIPDFDSQSTHDALFDSKNSLCLFVYIVQDILFLIKTYPILSNFIQKNL</sequence>
<dbReference type="EMBL" id="MWDB01000016">
    <property type="protein sequence ID" value="OQB41476.1"/>
    <property type="molecule type" value="Genomic_DNA"/>
</dbReference>
<organism evidence="1">
    <name type="scientific">candidate division CPR1 bacterium ADurb.Bin160</name>
    <dbReference type="NCBI Taxonomy" id="1852826"/>
    <lineage>
        <taxon>Bacteria</taxon>
        <taxon>candidate division CPR1</taxon>
    </lineage>
</organism>
<gene>
    <name evidence="1" type="ORF">BWY04_00810</name>
</gene>
<dbReference type="Proteomes" id="UP000485621">
    <property type="component" value="Unassembled WGS sequence"/>
</dbReference>
<accession>A0A1V5ZN71</accession>
<comment type="caution">
    <text evidence="1">The sequence shown here is derived from an EMBL/GenBank/DDBJ whole genome shotgun (WGS) entry which is preliminary data.</text>
</comment>
<protein>
    <submittedName>
        <fullName evidence="1">Uncharacterized protein</fullName>
    </submittedName>
</protein>
<name>A0A1V5ZN71_9BACT</name>
<evidence type="ECO:0000313" key="1">
    <source>
        <dbReference type="EMBL" id="OQB41476.1"/>
    </source>
</evidence>
<dbReference type="AlphaFoldDB" id="A0A1V5ZN71"/>
<proteinExistence type="predicted"/>
<reference evidence="1" key="1">
    <citation type="submission" date="2017-02" db="EMBL/GenBank/DDBJ databases">
        <title>Delving into the versatile metabolic prowess of the omnipresent phylum Bacteroidetes.</title>
        <authorList>
            <person name="Nobu M.K."/>
            <person name="Mei R."/>
            <person name="Narihiro T."/>
            <person name="Kuroda K."/>
            <person name="Liu W.-T."/>
        </authorList>
    </citation>
    <scope>NUCLEOTIDE SEQUENCE</scope>
    <source>
        <strain evidence="1">ADurb.Bin160</strain>
    </source>
</reference>